<evidence type="ECO:0000259" key="2">
    <source>
        <dbReference type="Pfam" id="PF02540"/>
    </source>
</evidence>
<dbReference type="EMBL" id="BDQK01000001">
    <property type="protein sequence ID" value="GBF79329.1"/>
    <property type="molecule type" value="Genomic_DNA"/>
</dbReference>
<dbReference type="OrthoDB" id="9776919at2"/>
<dbReference type="NCBIfam" id="TIGR00268">
    <property type="entry name" value="ATP-dependent sacrificial sulfur transferase LarE"/>
    <property type="match status" value="1"/>
</dbReference>
<dbReference type="Gene3D" id="3.40.50.620">
    <property type="entry name" value="HUPs"/>
    <property type="match status" value="1"/>
</dbReference>
<dbReference type="InterPro" id="IPR052188">
    <property type="entry name" value="Ni-pincer_cofactor_biosynth"/>
</dbReference>
<evidence type="ECO:0000313" key="3">
    <source>
        <dbReference type="EMBL" id="GBF79329.1"/>
    </source>
</evidence>
<dbReference type="PANTHER" id="PTHR43169:SF2">
    <property type="entry name" value="NAD_GMP SYNTHASE DOMAIN-CONTAINING PROTEIN"/>
    <property type="match status" value="1"/>
</dbReference>
<name>A0A401IDQ3_APHSA</name>
<dbReference type="InterPro" id="IPR022310">
    <property type="entry name" value="NAD/GMP_synthase"/>
</dbReference>
<reference evidence="4" key="1">
    <citation type="submission" date="2017-05" db="EMBL/GenBank/DDBJ databases">
        <title>Physiological properties and genetic analysis related to exopolysaccharide production of fresh-water unicellular cyanobacterium Aphanothece sacrum, Suizenji Nori, that has been cultured as a food source in Japan.</title>
        <authorList>
            <person name="Kanesaki Y."/>
            <person name="Yoshikawa S."/>
            <person name="Ohki K."/>
        </authorList>
    </citation>
    <scope>NUCLEOTIDE SEQUENCE [LARGE SCALE GENOMIC DNA]</scope>
    <source>
        <strain evidence="4">FPU1</strain>
    </source>
</reference>
<proteinExistence type="predicted"/>
<dbReference type="SUPFAM" id="SSF52402">
    <property type="entry name" value="Adenine nucleotide alpha hydrolases-like"/>
    <property type="match status" value="1"/>
</dbReference>
<evidence type="ECO:0000313" key="4">
    <source>
        <dbReference type="Proteomes" id="UP000287247"/>
    </source>
</evidence>
<dbReference type="InterPro" id="IPR005232">
    <property type="entry name" value="LarE"/>
</dbReference>
<dbReference type="GO" id="GO:0016783">
    <property type="term" value="F:sulfurtransferase activity"/>
    <property type="evidence" value="ECO:0007669"/>
    <property type="project" value="InterPro"/>
</dbReference>
<keyword evidence="4" id="KW-1185">Reference proteome</keyword>
<dbReference type="PANTHER" id="PTHR43169">
    <property type="entry name" value="EXSB FAMILY PROTEIN"/>
    <property type="match status" value="1"/>
</dbReference>
<dbReference type="Pfam" id="PF02540">
    <property type="entry name" value="NAD_synthase"/>
    <property type="match status" value="1"/>
</dbReference>
<dbReference type="AlphaFoldDB" id="A0A401IDQ3"/>
<dbReference type="InterPro" id="IPR014729">
    <property type="entry name" value="Rossmann-like_a/b/a_fold"/>
</dbReference>
<organism evidence="3 4">
    <name type="scientific">Aphanothece sacrum FPU1</name>
    <dbReference type="NCBI Taxonomy" id="1920663"/>
    <lineage>
        <taxon>Bacteria</taxon>
        <taxon>Bacillati</taxon>
        <taxon>Cyanobacteriota</taxon>
        <taxon>Cyanophyceae</taxon>
        <taxon>Oscillatoriophycideae</taxon>
        <taxon>Chroococcales</taxon>
        <taxon>Aphanothecaceae</taxon>
        <taxon>Aphanothece</taxon>
    </lineage>
</organism>
<dbReference type="RefSeq" id="WP_124977915.1">
    <property type="nucleotide sequence ID" value="NZ_BDQK01000001.1"/>
</dbReference>
<sequence>MLESKLTQLQNLFSQMERALIAYSGGIDSTLVAKIAYDTLGDRALAITAVSPSLLPEDLEEAKIQAQTIGIPHELVITQEMENPNYTANPVNRCYFCKSELHDTLKPLALKKGYPYVVDGVNADDLQDYRPGIQAAKERGARSPLAEVGMSKVEVRQLSQELGLPWWNKPAQPCLSSRFPYGEEITVAKLQRVGRAEIYLRQLGYQNLRVRSQEDTAKIELPPEIIKEFVVNIDLSLLVAQFQGYGFMYVTLDLEGYRSGKLNQVIPELGRELNLR</sequence>
<feature type="active site" description="Nucleophile and sulfur donor" evidence="1">
    <location>
        <position position="174"/>
    </location>
</feature>
<comment type="caution">
    <text evidence="3">The sequence shown here is derived from an EMBL/GenBank/DDBJ whole genome shotgun (WGS) entry which is preliminary data.</text>
</comment>
<dbReference type="Proteomes" id="UP000287247">
    <property type="component" value="Unassembled WGS sequence"/>
</dbReference>
<feature type="domain" description="NAD/GMP synthase" evidence="2">
    <location>
        <begin position="17"/>
        <end position="76"/>
    </location>
</feature>
<gene>
    <name evidence="3" type="ORF">AsFPU1_0722</name>
</gene>
<accession>A0A401IDQ3</accession>
<dbReference type="PIRSF" id="PIRSF006661">
    <property type="entry name" value="PP-lp_UCP006661"/>
    <property type="match status" value="1"/>
</dbReference>
<dbReference type="CDD" id="cd01990">
    <property type="entry name" value="LarE-like"/>
    <property type="match status" value="1"/>
</dbReference>
<dbReference type="GO" id="GO:0006163">
    <property type="term" value="P:purine nucleotide metabolic process"/>
    <property type="evidence" value="ECO:0007669"/>
    <property type="project" value="UniProtKB-ARBA"/>
</dbReference>
<evidence type="ECO:0000256" key="1">
    <source>
        <dbReference type="PIRSR" id="PIRSR006661-1"/>
    </source>
</evidence>
<protein>
    <submittedName>
        <fullName evidence="3">ExsB family protein</fullName>
    </submittedName>
</protein>